<sequence>MSETIKLSLTTDEIEMLVDALEADQEGYIEAAKEARGNNRRDDVQTFTEAAERIGALMGKLNQYVE</sequence>
<organism evidence="1 2">
    <name type="scientific">Tsuneonella dongtanensis</name>
    <dbReference type="NCBI Taxonomy" id="692370"/>
    <lineage>
        <taxon>Bacteria</taxon>
        <taxon>Pseudomonadati</taxon>
        <taxon>Pseudomonadota</taxon>
        <taxon>Alphaproteobacteria</taxon>
        <taxon>Sphingomonadales</taxon>
        <taxon>Erythrobacteraceae</taxon>
        <taxon>Tsuneonella</taxon>
    </lineage>
</organism>
<dbReference type="KEGG" id="ado:A6F68_02546"/>
<evidence type="ECO:0000313" key="1">
    <source>
        <dbReference type="EMBL" id="ANY21041.1"/>
    </source>
</evidence>
<dbReference type="Proteomes" id="UP000092932">
    <property type="component" value="Chromosome"/>
</dbReference>
<evidence type="ECO:0000313" key="2">
    <source>
        <dbReference type="Proteomes" id="UP000092932"/>
    </source>
</evidence>
<name>A0A1B2AFZ2_9SPHN</name>
<dbReference type="EMBL" id="CP016591">
    <property type="protein sequence ID" value="ANY21041.1"/>
    <property type="molecule type" value="Genomic_DNA"/>
</dbReference>
<gene>
    <name evidence="1" type="ORF">A6F68_02546</name>
</gene>
<dbReference type="STRING" id="692370.A6F68_02546"/>
<protein>
    <submittedName>
        <fullName evidence="1">Uncharacterized protein</fullName>
    </submittedName>
</protein>
<dbReference type="AlphaFoldDB" id="A0A1B2AFZ2"/>
<proteinExistence type="predicted"/>
<dbReference type="PATRIC" id="fig|692370.5.peg.2558"/>
<accession>A0A1B2AFZ2</accession>
<keyword evidence="2" id="KW-1185">Reference proteome</keyword>
<dbReference type="RefSeq" id="WP_067680729.1">
    <property type="nucleotide sequence ID" value="NZ_CP016591.1"/>
</dbReference>
<dbReference type="OrthoDB" id="7510096at2"/>
<reference evidence="1 2" key="1">
    <citation type="submission" date="2016-07" db="EMBL/GenBank/DDBJ databases">
        <title>Complete genome sequence of Altererythrobacter dongtanensis KCTC 22672, a type strain with esterase isolated from tidal flat.</title>
        <authorList>
            <person name="Cheng H."/>
            <person name="Wu Y.-H."/>
            <person name="Zhou P."/>
            <person name="Huo Y.-Y."/>
            <person name="Wang C.-S."/>
            <person name="Xu X.-W."/>
        </authorList>
    </citation>
    <scope>NUCLEOTIDE SEQUENCE [LARGE SCALE GENOMIC DNA]</scope>
    <source>
        <strain evidence="1 2">KCTC 22672</strain>
    </source>
</reference>